<feature type="transmembrane region" description="Helical" evidence="2">
    <location>
        <begin position="92"/>
        <end position="114"/>
    </location>
</feature>
<feature type="compositionally biased region" description="Polar residues" evidence="1">
    <location>
        <begin position="285"/>
        <end position="311"/>
    </location>
</feature>
<feature type="transmembrane region" description="Helical" evidence="2">
    <location>
        <begin position="63"/>
        <end position="85"/>
    </location>
</feature>
<keyword evidence="2" id="KW-0472">Membrane</keyword>
<gene>
    <name evidence="3" type="ORF">QBC47DRAFT_422219</name>
</gene>
<accession>A0AAJ0FBC9</accession>
<evidence type="ECO:0000313" key="3">
    <source>
        <dbReference type="EMBL" id="KAK1757243.1"/>
    </source>
</evidence>
<evidence type="ECO:0000256" key="2">
    <source>
        <dbReference type="SAM" id="Phobius"/>
    </source>
</evidence>
<evidence type="ECO:0008006" key="5">
    <source>
        <dbReference type="Google" id="ProtNLM"/>
    </source>
</evidence>
<keyword evidence="4" id="KW-1185">Reference proteome</keyword>
<sequence>MAFNLDNALFARAKWQLKLLIPCWTFQIAVLLCLMAIFAYRLAETMEHYSEQKQNGQVPMVEIVWESTNVGFSTLALVCTIIEIAKVATETLTPFAMLCTHVLKLTLAFAMLALDITEYVQRSDYDYSIVGLALDCGFLAVAIGTFVYSLVVFRRLLKYEEYHLADNKHSRHVLANEPYTPNHYRDTTTTTDRLPPIGESDMELGHHNATITISSSSPSAAGRPTSSSSTSQYRDAESIHLKAEVDRRIGAGFGWGAAAVTPPPPLEPSPPSSVSEGGGGVGIDRTTSIVLGQGVVTSRKASPTEGEQLQRSRSHVTERGVVSDEDEDEHEMEDGERRRRRGSKAFGVGD</sequence>
<feature type="transmembrane region" description="Helical" evidence="2">
    <location>
        <begin position="21"/>
        <end position="43"/>
    </location>
</feature>
<reference evidence="3" key="1">
    <citation type="submission" date="2023-06" db="EMBL/GenBank/DDBJ databases">
        <title>Genome-scale phylogeny and comparative genomics of the fungal order Sordariales.</title>
        <authorList>
            <consortium name="Lawrence Berkeley National Laboratory"/>
            <person name="Hensen N."/>
            <person name="Bonometti L."/>
            <person name="Westerberg I."/>
            <person name="Brannstrom I.O."/>
            <person name="Guillou S."/>
            <person name="Cros-Aarteil S."/>
            <person name="Calhoun S."/>
            <person name="Haridas S."/>
            <person name="Kuo A."/>
            <person name="Mondo S."/>
            <person name="Pangilinan J."/>
            <person name="Riley R."/>
            <person name="Labutti K."/>
            <person name="Andreopoulos B."/>
            <person name="Lipzen A."/>
            <person name="Chen C."/>
            <person name="Yanf M."/>
            <person name="Daum C."/>
            <person name="Ng V."/>
            <person name="Clum A."/>
            <person name="Steindorff A."/>
            <person name="Ohm R."/>
            <person name="Martin F."/>
            <person name="Silar P."/>
            <person name="Natvig D."/>
            <person name="Lalanne C."/>
            <person name="Gautier V."/>
            <person name="Ament-Velasquez S.L."/>
            <person name="Kruys A."/>
            <person name="Hutchinson M.I."/>
            <person name="Powell A.J."/>
            <person name="Barry K."/>
            <person name="Miller A.N."/>
            <person name="Grigoriev I.V."/>
            <person name="Debuchy R."/>
            <person name="Gladieux P."/>
            <person name="Thoren M.H."/>
            <person name="Johannesson H."/>
        </authorList>
    </citation>
    <scope>NUCLEOTIDE SEQUENCE</scope>
    <source>
        <strain evidence="3">PSN4</strain>
    </source>
</reference>
<organism evidence="3 4">
    <name type="scientific">Echria macrotheca</name>
    <dbReference type="NCBI Taxonomy" id="438768"/>
    <lineage>
        <taxon>Eukaryota</taxon>
        <taxon>Fungi</taxon>
        <taxon>Dikarya</taxon>
        <taxon>Ascomycota</taxon>
        <taxon>Pezizomycotina</taxon>
        <taxon>Sordariomycetes</taxon>
        <taxon>Sordariomycetidae</taxon>
        <taxon>Sordariales</taxon>
        <taxon>Schizotheciaceae</taxon>
        <taxon>Echria</taxon>
    </lineage>
</organism>
<keyword evidence="2" id="KW-0812">Transmembrane</keyword>
<feature type="region of interest" description="Disordered" evidence="1">
    <location>
        <begin position="259"/>
        <end position="350"/>
    </location>
</feature>
<keyword evidence="2" id="KW-1133">Transmembrane helix</keyword>
<feature type="compositionally biased region" description="Acidic residues" evidence="1">
    <location>
        <begin position="323"/>
        <end position="334"/>
    </location>
</feature>
<evidence type="ECO:0000256" key="1">
    <source>
        <dbReference type="SAM" id="MobiDB-lite"/>
    </source>
</evidence>
<feature type="region of interest" description="Disordered" evidence="1">
    <location>
        <begin position="178"/>
        <end position="237"/>
    </location>
</feature>
<dbReference type="Proteomes" id="UP001239445">
    <property type="component" value="Unassembled WGS sequence"/>
</dbReference>
<comment type="caution">
    <text evidence="3">The sequence shown here is derived from an EMBL/GenBank/DDBJ whole genome shotgun (WGS) entry which is preliminary data.</text>
</comment>
<feature type="compositionally biased region" description="Pro residues" evidence="1">
    <location>
        <begin position="261"/>
        <end position="271"/>
    </location>
</feature>
<feature type="compositionally biased region" description="Low complexity" evidence="1">
    <location>
        <begin position="210"/>
        <end position="231"/>
    </location>
</feature>
<name>A0AAJ0FBC9_9PEZI</name>
<proteinExistence type="predicted"/>
<feature type="transmembrane region" description="Helical" evidence="2">
    <location>
        <begin position="129"/>
        <end position="153"/>
    </location>
</feature>
<dbReference type="AlphaFoldDB" id="A0AAJ0FBC9"/>
<evidence type="ECO:0000313" key="4">
    <source>
        <dbReference type="Proteomes" id="UP001239445"/>
    </source>
</evidence>
<dbReference type="EMBL" id="MU839831">
    <property type="protein sequence ID" value="KAK1757243.1"/>
    <property type="molecule type" value="Genomic_DNA"/>
</dbReference>
<protein>
    <recommendedName>
        <fullName evidence="5">Transmembrane protein</fullName>
    </recommendedName>
</protein>